<keyword evidence="13" id="KW-1185">Reference proteome</keyword>
<evidence type="ECO:0000256" key="1">
    <source>
        <dbReference type="ARBA" id="ARBA00004123"/>
    </source>
</evidence>
<dbReference type="Proteomes" id="UP000827092">
    <property type="component" value="Unassembled WGS sequence"/>
</dbReference>
<keyword evidence="8" id="KW-0539">Nucleus</keyword>
<evidence type="ECO:0000256" key="10">
    <source>
        <dbReference type="ARBA" id="ARBA00045970"/>
    </source>
</evidence>
<comment type="caution">
    <text evidence="12">The sequence shown here is derived from an EMBL/GenBank/DDBJ whole genome shotgun (WGS) entry which is preliminary data.</text>
</comment>
<comment type="function">
    <text evidence="10">Protein associated with the U5 snRNP, during its maturation and its post-splicing recycling and which is required for spliceosomal tri-snRNP complex assembly in the nucleus. Has a molecular sequestering activity and transiently hinders SNRNP200 binding sites for constitutive splicing factors that intervene later during the assembly of the spliceosome and splicing. Together with its molecular sequestering activity, may also function as a molecular adapter and placeholder, coordinating the assembly of the U5 snRNP and its association with the U4/U6 di-snRNP.</text>
</comment>
<evidence type="ECO:0000256" key="2">
    <source>
        <dbReference type="ARBA" id="ARBA00004496"/>
    </source>
</evidence>
<comment type="subcellular location">
    <subcellularLocation>
        <location evidence="2">Cytoplasm</location>
    </subcellularLocation>
    <subcellularLocation>
        <location evidence="1">Nucleus</location>
    </subcellularLocation>
</comment>
<evidence type="ECO:0000256" key="3">
    <source>
        <dbReference type="ARBA" id="ARBA00010362"/>
    </source>
</evidence>
<accession>A0AAV6UQ92</accession>
<name>A0AAV6UQ92_9ARAC</name>
<organism evidence="12 13">
    <name type="scientific">Oedothorax gibbosus</name>
    <dbReference type="NCBI Taxonomy" id="931172"/>
    <lineage>
        <taxon>Eukaryota</taxon>
        <taxon>Metazoa</taxon>
        <taxon>Ecdysozoa</taxon>
        <taxon>Arthropoda</taxon>
        <taxon>Chelicerata</taxon>
        <taxon>Arachnida</taxon>
        <taxon>Araneae</taxon>
        <taxon>Araneomorphae</taxon>
        <taxon>Entelegynae</taxon>
        <taxon>Araneoidea</taxon>
        <taxon>Linyphiidae</taxon>
        <taxon>Erigoninae</taxon>
        <taxon>Oedothorax</taxon>
    </lineage>
</organism>
<evidence type="ECO:0000256" key="4">
    <source>
        <dbReference type="ARBA" id="ARBA00022490"/>
    </source>
</evidence>
<gene>
    <name evidence="12" type="ORF">JTE90_021785</name>
</gene>
<evidence type="ECO:0000313" key="12">
    <source>
        <dbReference type="EMBL" id="KAG8186637.1"/>
    </source>
</evidence>
<dbReference type="GO" id="GO:0008380">
    <property type="term" value="P:RNA splicing"/>
    <property type="evidence" value="ECO:0007669"/>
    <property type="project" value="UniProtKB-KW"/>
</dbReference>
<comment type="similarity">
    <text evidence="3">Belongs to the TSSC4 family.</text>
</comment>
<keyword evidence="6" id="KW-0747">Spliceosome</keyword>
<dbReference type="InterPro" id="IPR029338">
    <property type="entry name" value="TSSC4"/>
</dbReference>
<dbReference type="GO" id="GO:0005737">
    <property type="term" value="C:cytoplasm"/>
    <property type="evidence" value="ECO:0007669"/>
    <property type="project" value="UniProtKB-SubCell"/>
</dbReference>
<keyword evidence="4" id="KW-0963">Cytoplasm</keyword>
<feature type="compositionally biased region" description="Basic and acidic residues" evidence="11">
    <location>
        <begin position="175"/>
        <end position="192"/>
    </location>
</feature>
<dbReference type="EMBL" id="JAFNEN010000295">
    <property type="protein sequence ID" value="KAG8186637.1"/>
    <property type="molecule type" value="Genomic_DNA"/>
</dbReference>
<evidence type="ECO:0000256" key="9">
    <source>
        <dbReference type="ARBA" id="ARBA00035304"/>
    </source>
</evidence>
<dbReference type="PANTHER" id="PTHR13445">
    <property type="entry name" value="TUMOR SUPPRESSING SUBTRANSFERABLE CANDIDATE 4 TSSC4"/>
    <property type="match status" value="1"/>
</dbReference>
<evidence type="ECO:0000256" key="8">
    <source>
        <dbReference type="ARBA" id="ARBA00023242"/>
    </source>
</evidence>
<evidence type="ECO:0000256" key="7">
    <source>
        <dbReference type="ARBA" id="ARBA00023187"/>
    </source>
</evidence>
<dbReference type="PANTHER" id="PTHR13445:SF3">
    <property type="entry name" value="U5 SMALL NUCLEAR RIBONUCLEOPROTEIN TSSC4"/>
    <property type="match status" value="1"/>
</dbReference>
<dbReference type="Pfam" id="PF15264">
    <property type="entry name" value="TSSC4"/>
    <property type="match status" value="1"/>
</dbReference>
<reference evidence="12 13" key="1">
    <citation type="journal article" date="2022" name="Nat. Ecol. Evol.">
        <title>A masculinizing supergene underlies an exaggerated male reproductive morph in a spider.</title>
        <authorList>
            <person name="Hendrickx F."/>
            <person name="De Corte Z."/>
            <person name="Sonet G."/>
            <person name="Van Belleghem S.M."/>
            <person name="Kostlbacher S."/>
            <person name="Vangestel C."/>
        </authorList>
    </citation>
    <scope>NUCLEOTIDE SEQUENCE [LARGE SCALE GENOMIC DNA]</scope>
    <source>
        <strain evidence="12">W744_W776</strain>
    </source>
</reference>
<sequence>MKKSHIIPASINKRLISTLMATRKVDPKENKDFALKSSSEFASRSGDVFGKLLSLENQHKTWVTENETLECFEESDERFLPEPTKPTGNTLDSKFDSKVKSVIVFRKPDSVPKPDSDAALFKKPYPAKYLKRNAVPSFKKQPQKWTKYSLEDVPISSDATNAKAAFQFLNELKSRKEEKFDPDQDNSSDKIMFKKPKIKERNATARSKTRLPPLTIEELGPDSSNDEDEVLNKCKNSGNVLLAHLKED</sequence>
<dbReference type="GO" id="GO:0006397">
    <property type="term" value="P:mRNA processing"/>
    <property type="evidence" value="ECO:0007669"/>
    <property type="project" value="UniProtKB-KW"/>
</dbReference>
<keyword evidence="5" id="KW-0507">mRNA processing</keyword>
<evidence type="ECO:0000256" key="11">
    <source>
        <dbReference type="SAM" id="MobiDB-lite"/>
    </source>
</evidence>
<evidence type="ECO:0000256" key="5">
    <source>
        <dbReference type="ARBA" id="ARBA00022664"/>
    </source>
</evidence>
<feature type="region of interest" description="Disordered" evidence="11">
    <location>
        <begin position="175"/>
        <end position="231"/>
    </location>
</feature>
<proteinExistence type="inferred from homology"/>
<evidence type="ECO:0000256" key="6">
    <source>
        <dbReference type="ARBA" id="ARBA00022728"/>
    </source>
</evidence>
<dbReference type="GO" id="GO:0005681">
    <property type="term" value="C:spliceosomal complex"/>
    <property type="evidence" value="ECO:0007669"/>
    <property type="project" value="UniProtKB-KW"/>
</dbReference>
<keyword evidence="7" id="KW-0508">mRNA splicing</keyword>
<dbReference type="AlphaFoldDB" id="A0AAV6UQ92"/>
<protein>
    <recommendedName>
        <fullName evidence="9">U5 small nuclear ribonucleoprotein TSSC4</fullName>
    </recommendedName>
</protein>
<evidence type="ECO:0000313" key="13">
    <source>
        <dbReference type="Proteomes" id="UP000827092"/>
    </source>
</evidence>